<keyword evidence="2" id="KW-0732">Signal</keyword>
<dbReference type="Proteomes" id="UP000192276">
    <property type="component" value="Unassembled WGS sequence"/>
</dbReference>
<reference evidence="5" key="1">
    <citation type="submission" date="2016-04" db="EMBL/GenBank/DDBJ databases">
        <authorList>
            <person name="Chen L."/>
            <person name="Zhuang W."/>
            <person name="Wang G."/>
        </authorList>
    </citation>
    <scope>NUCLEOTIDE SEQUENCE [LARGE SCALE GENOMIC DNA]</scope>
    <source>
        <strain evidence="5">208</strain>
    </source>
</reference>
<dbReference type="InterPro" id="IPR050964">
    <property type="entry name" value="Striated_Muscle_Regulatory"/>
</dbReference>
<dbReference type="PANTHER" id="PTHR13817:SF73">
    <property type="entry name" value="FIBRONECTIN TYPE-III DOMAIN-CONTAINING PROTEIN"/>
    <property type="match status" value="1"/>
</dbReference>
<feature type="chain" id="PRO_5012099421" description="Fibronectin type-III domain-containing protein" evidence="2">
    <location>
        <begin position="25"/>
        <end position="895"/>
    </location>
</feature>
<dbReference type="CDD" id="cd00063">
    <property type="entry name" value="FN3"/>
    <property type="match status" value="3"/>
</dbReference>
<dbReference type="SUPFAM" id="SSF49265">
    <property type="entry name" value="Fibronectin type III"/>
    <property type="match status" value="2"/>
</dbReference>
<organism evidence="4 5">
    <name type="scientific">Niastella populi</name>
    <dbReference type="NCBI Taxonomy" id="550983"/>
    <lineage>
        <taxon>Bacteria</taxon>
        <taxon>Pseudomonadati</taxon>
        <taxon>Bacteroidota</taxon>
        <taxon>Chitinophagia</taxon>
        <taxon>Chitinophagales</taxon>
        <taxon>Chitinophagaceae</taxon>
        <taxon>Niastella</taxon>
    </lineage>
</organism>
<dbReference type="NCBIfam" id="TIGR04131">
    <property type="entry name" value="Bac_Flav_CTERM"/>
    <property type="match status" value="1"/>
</dbReference>
<protein>
    <recommendedName>
        <fullName evidence="3">Fibronectin type-III domain-containing protein</fullName>
    </recommendedName>
</protein>
<dbReference type="PROSITE" id="PS50853">
    <property type="entry name" value="FN3"/>
    <property type="match status" value="3"/>
</dbReference>
<dbReference type="STRING" id="550983.A4R26_23470"/>
<dbReference type="InterPro" id="IPR026341">
    <property type="entry name" value="T9SS_type_B"/>
</dbReference>
<proteinExistence type="predicted"/>
<dbReference type="Gene3D" id="2.60.120.260">
    <property type="entry name" value="Galactose-binding domain-like"/>
    <property type="match status" value="2"/>
</dbReference>
<dbReference type="PANTHER" id="PTHR13817">
    <property type="entry name" value="TITIN"/>
    <property type="match status" value="1"/>
</dbReference>
<dbReference type="OrthoDB" id="5134860at2"/>
<dbReference type="Pfam" id="PF00041">
    <property type="entry name" value="fn3"/>
    <property type="match status" value="2"/>
</dbReference>
<dbReference type="InterPro" id="IPR013783">
    <property type="entry name" value="Ig-like_fold"/>
</dbReference>
<dbReference type="SUPFAM" id="SSF49785">
    <property type="entry name" value="Galactose-binding domain-like"/>
    <property type="match status" value="2"/>
</dbReference>
<feature type="domain" description="Fibronectin type-III" evidence="3">
    <location>
        <begin position="429"/>
        <end position="519"/>
    </location>
</feature>
<accession>A0A1V9FHR1</accession>
<name>A0A1V9FHR1_9BACT</name>
<evidence type="ECO:0000256" key="1">
    <source>
        <dbReference type="ARBA" id="ARBA00022737"/>
    </source>
</evidence>
<dbReference type="InterPro" id="IPR008979">
    <property type="entry name" value="Galactose-bd-like_sf"/>
</dbReference>
<gene>
    <name evidence="4" type="ORF">A4R26_23470</name>
</gene>
<feature type="domain" description="Fibronectin type-III" evidence="3">
    <location>
        <begin position="525"/>
        <end position="614"/>
    </location>
</feature>
<evidence type="ECO:0000313" key="5">
    <source>
        <dbReference type="Proteomes" id="UP000192276"/>
    </source>
</evidence>
<evidence type="ECO:0000313" key="4">
    <source>
        <dbReference type="EMBL" id="OQP57870.1"/>
    </source>
</evidence>
<dbReference type="Gene3D" id="2.60.40.10">
    <property type="entry name" value="Immunoglobulins"/>
    <property type="match status" value="3"/>
</dbReference>
<dbReference type="AlphaFoldDB" id="A0A1V9FHR1"/>
<dbReference type="RefSeq" id="WP_081166780.1">
    <property type="nucleotide sequence ID" value="NZ_LWBP01000190.1"/>
</dbReference>
<dbReference type="Pfam" id="PF13585">
    <property type="entry name" value="CHU_C"/>
    <property type="match status" value="1"/>
</dbReference>
<comment type="caution">
    <text evidence="4">The sequence shown here is derived from an EMBL/GenBank/DDBJ whole genome shotgun (WGS) entry which is preliminary data.</text>
</comment>
<evidence type="ECO:0000256" key="2">
    <source>
        <dbReference type="SAM" id="SignalP"/>
    </source>
</evidence>
<feature type="signal peptide" evidence="2">
    <location>
        <begin position="1"/>
        <end position="24"/>
    </location>
</feature>
<dbReference type="InterPro" id="IPR003961">
    <property type="entry name" value="FN3_dom"/>
</dbReference>
<dbReference type="InterPro" id="IPR036116">
    <property type="entry name" value="FN3_sf"/>
</dbReference>
<evidence type="ECO:0000259" key="3">
    <source>
        <dbReference type="PROSITE" id="PS50853"/>
    </source>
</evidence>
<feature type="domain" description="Fibronectin type-III" evidence="3">
    <location>
        <begin position="180"/>
        <end position="270"/>
    </location>
</feature>
<keyword evidence="1" id="KW-0677">Repeat</keyword>
<dbReference type="SMART" id="SM00060">
    <property type="entry name" value="FN3"/>
    <property type="match status" value="3"/>
</dbReference>
<keyword evidence="5" id="KW-1185">Reference proteome</keyword>
<sequence>MNISIKHLGISLLLFSGFAITSQAQDLISTVGGALYTNYEWYYYRNGGTTTEYSGKLVDNSTASKWFLYNPDDFSTLPIQVTYKLNTASVVAQYTITSANDASERDPKTWTLQGSNDSTSWTVLDTRTNETFASRIQTKIYDVATTGTYLYYRWNITAVNGTSHFQCAEWRLVGPAAPNAPTSLNGTATSGAEINLSWTDNSANENSFVIERSIDGTNYTQIGSVPVNTTSYTDNAGLQINTLYYYRVKAVSNTLGSSSYASTNLKTLNLSGAIVDVTDDGGSLTVLVENSGGATAGEGSTKLIDNNYGTKYLAFGNVPAGGYWMLYKAKFSYVVTSYTLTTANDAAGRDPKAWQFQGSNDSLNWTVLDTRANISTPIRGTKYKYSFGNTSAFTYYRLLVTEKNGSTDGVMTQIGEWEIWGMNAAAPLVPTALTITNTTFNTVALSWTNNSTNETSFQIERSEDNLSFAAVGTAAANATTFTDVNLYGGTQYFYRVRAISSTAGASIPSNVATTTTLWDPNLPFSPRNLKATAISTSEIELVWEDRSANETGFKIERSTDGVAFTQIATVGADITTYVNTGLTKASMYYYRVIAHNTMGSSYYSNISSAVTQGVNAAPTFTFVSDTTACTAAFAYKVLVTGISAGTAESYQKVTMGAVSSNAKLFATLSFSAVSNDSAWLTFQAQGEVKDSAVITITAMDDGGTFNNGTDKFTRTFKVVYNPLTIAIASLEGVAIAPYQTAHLTAYGDRVTDYRWTDTVGIVSGSLTTNKLEVKPTYHTKYTVTGTNKQGCSVSSSITIGFNGNVLPNPVNVITPNGDGKNDKWVIWNINRYPDNTVTVFDRAGRTVFYKKNYSNDWDGTLNGRPLEEGSYLYVITIGPGIEPVKGVVVIIRDHK</sequence>
<dbReference type="EMBL" id="LWBP01000190">
    <property type="protein sequence ID" value="OQP57870.1"/>
    <property type="molecule type" value="Genomic_DNA"/>
</dbReference>